<comment type="similarity">
    <text evidence="1">Belongs to the HIBADH-related family.</text>
</comment>
<dbReference type="InterPro" id="IPR048666">
    <property type="entry name" value="RedAm-like_C"/>
</dbReference>
<dbReference type="InterPro" id="IPR006115">
    <property type="entry name" value="6PGDH_NADP-bd"/>
</dbReference>
<dbReference type="InterPro" id="IPR015815">
    <property type="entry name" value="HIBADH-related"/>
</dbReference>
<proteinExistence type="inferred from homology"/>
<evidence type="ECO:0000313" key="5">
    <source>
        <dbReference type="EMBL" id="ARU51906.1"/>
    </source>
</evidence>
<dbReference type="PIRSF" id="PIRSF000103">
    <property type="entry name" value="HIBADH"/>
    <property type="match status" value="1"/>
</dbReference>
<dbReference type="PANTHER" id="PTHR43580:SF2">
    <property type="entry name" value="CYTOKINE-LIKE NUCLEAR FACTOR N-PAC"/>
    <property type="match status" value="1"/>
</dbReference>
<feature type="domain" description="6-phosphogluconate dehydrogenase NADP-binding" evidence="3">
    <location>
        <begin position="21"/>
        <end position="172"/>
    </location>
</feature>
<evidence type="ECO:0000313" key="6">
    <source>
        <dbReference type="Proteomes" id="UP000196228"/>
    </source>
</evidence>
<dbReference type="PANTHER" id="PTHR43580">
    <property type="entry name" value="OXIDOREDUCTASE GLYR1-RELATED"/>
    <property type="match status" value="1"/>
</dbReference>
<accession>A0A1Y0HWL3</accession>
<dbReference type="AlphaFoldDB" id="A0A1Y0HWL3"/>
<evidence type="ECO:0000256" key="2">
    <source>
        <dbReference type="ARBA" id="ARBA00023002"/>
    </source>
</evidence>
<organism evidence="5 6">
    <name type="scientific">Cellulosimicrobium cellulans</name>
    <name type="common">Arthrobacter luteus</name>
    <dbReference type="NCBI Taxonomy" id="1710"/>
    <lineage>
        <taxon>Bacteria</taxon>
        <taxon>Bacillati</taxon>
        <taxon>Actinomycetota</taxon>
        <taxon>Actinomycetes</taxon>
        <taxon>Micrococcales</taxon>
        <taxon>Promicromonosporaceae</taxon>
        <taxon>Cellulosimicrobium</taxon>
    </lineage>
</organism>
<dbReference type="GO" id="GO:0050661">
    <property type="term" value="F:NADP binding"/>
    <property type="evidence" value="ECO:0007669"/>
    <property type="project" value="InterPro"/>
</dbReference>
<evidence type="ECO:0000259" key="3">
    <source>
        <dbReference type="Pfam" id="PF03446"/>
    </source>
</evidence>
<dbReference type="Gene3D" id="3.40.50.720">
    <property type="entry name" value="NAD(P)-binding Rossmann-like Domain"/>
    <property type="match status" value="1"/>
</dbReference>
<dbReference type="RefSeq" id="WP_087470924.1">
    <property type="nucleotide sequence ID" value="NZ_CP021383.1"/>
</dbReference>
<evidence type="ECO:0000259" key="4">
    <source>
        <dbReference type="Pfam" id="PF21761"/>
    </source>
</evidence>
<gene>
    <name evidence="5" type="ORF">CBR64_10835</name>
</gene>
<dbReference type="InterPro" id="IPR036291">
    <property type="entry name" value="NAD(P)-bd_dom_sf"/>
</dbReference>
<dbReference type="KEGG" id="cceu:CBR64_10835"/>
<dbReference type="Pfam" id="PF21761">
    <property type="entry name" value="RedAm-like_C"/>
    <property type="match status" value="1"/>
</dbReference>
<dbReference type="Pfam" id="PF03446">
    <property type="entry name" value="NAD_binding_2"/>
    <property type="match status" value="1"/>
</dbReference>
<reference evidence="5 6" key="1">
    <citation type="submission" date="2017-05" db="EMBL/GenBank/DDBJ databases">
        <authorList>
            <person name="Song R."/>
            <person name="Chenine A.L."/>
            <person name="Ruprecht R.M."/>
        </authorList>
    </citation>
    <scope>NUCLEOTIDE SEQUENCE [LARGE SCALE GENOMIC DNA]</scope>
    <source>
        <strain evidence="5 6">PSBB019</strain>
    </source>
</reference>
<feature type="domain" description="NADPH-dependent reductive aminase-like C-terminal" evidence="4">
    <location>
        <begin position="176"/>
        <end position="300"/>
    </location>
</feature>
<sequence length="307" mass="31621">MAHHASTRTSTETSTETSTDVTIIGLGLMGRALADAVLAAGHRVTVWNRTAAKAEGLVSRGARLAESVESAVLASPVSIVCVADYESLQQAFASVSGELDGRVLVNLTSGDPEQARELARWADQGGARSLDGAIMAVPSTIGTADAIILLSGSRAAFESHQPLLAALGDATFLGDDHGLSALYDVAGLSVMWGVLNAWLQGVALLGTAGVDASTFTPFATQVAQETVGWLSGYADQVDRGSYPPDDATLATHAGGIAHLVRVSEQLGVDAELPRLFQSLVARALAAGQADQSYAALIEQLTPGARTS</sequence>
<dbReference type="InterPro" id="IPR013328">
    <property type="entry name" value="6PGD_dom2"/>
</dbReference>
<dbReference type="InterPro" id="IPR051265">
    <property type="entry name" value="HIBADH-related_NP60_sf"/>
</dbReference>
<dbReference type="Gene3D" id="1.10.1040.10">
    <property type="entry name" value="N-(1-d-carboxylethyl)-l-norvaline Dehydrogenase, domain 2"/>
    <property type="match status" value="1"/>
</dbReference>
<dbReference type="SUPFAM" id="SSF51735">
    <property type="entry name" value="NAD(P)-binding Rossmann-fold domains"/>
    <property type="match status" value="1"/>
</dbReference>
<name>A0A1Y0HWL3_CELCE</name>
<dbReference type="OrthoDB" id="3185659at2"/>
<dbReference type="GO" id="GO:0016491">
    <property type="term" value="F:oxidoreductase activity"/>
    <property type="evidence" value="ECO:0007669"/>
    <property type="project" value="UniProtKB-KW"/>
</dbReference>
<protein>
    <submittedName>
        <fullName evidence="5">6-phosphogluconate dehydrogenase</fullName>
    </submittedName>
</protein>
<dbReference type="Proteomes" id="UP000196228">
    <property type="component" value="Chromosome"/>
</dbReference>
<keyword evidence="2" id="KW-0560">Oxidoreductase</keyword>
<dbReference type="EMBL" id="CP021383">
    <property type="protein sequence ID" value="ARU51906.1"/>
    <property type="molecule type" value="Genomic_DNA"/>
</dbReference>
<evidence type="ECO:0000256" key="1">
    <source>
        <dbReference type="ARBA" id="ARBA00009080"/>
    </source>
</evidence>